<gene>
    <name evidence="3" type="ORF">GCM10022246_24630</name>
</gene>
<evidence type="ECO:0000313" key="3">
    <source>
        <dbReference type="EMBL" id="GAA3971213.1"/>
    </source>
</evidence>
<organism evidence="3 4">
    <name type="scientific">Pedobacter ginsengiterrae</name>
    <dbReference type="NCBI Taxonomy" id="871696"/>
    <lineage>
        <taxon>Bacteria</taxon>
        <taxon>Pseudomonadati</taxon>
        <taxon>Bacteroidota</taxon>
        <taxon>Sphingobacteriia</taxon>
        <taxon>Sphingobacteriales</taxon>
        <taxon>Sphingobacteriaceae</taxon>
        <taxon>Pedobacter</taxon>
    </lineage>
</organism>
<dbReference type="InterPro" id="IPR016035">
    <property type="entry name" value="Acyl_Trfase/lysoPLipase"/>
</dbReference>
<name>A0ABP7PTY6_9SPHI</name>
<keyword evidence="1" id="KW-0443">Lipid metabolism</keyword>
<dbReference type="Proteomes" id="UP001501081">
    <property type="component" value="Unassembled WGS sequence"/>
</dbReference>
<dbReference type="Gene3D" id="3.40.1090.10">
    <property type="entry name" value="Cytosolic phospholipase A2 catalytic domain"/>
    <property type="match status" value="1"/>
</dbReference>
<protein>
    <recommendedName>
        <fullName evidence="2">PNPLA domain-containing protein</fullName>
    </recommendedName>
</protein>
<dbReference type="Pfam" id="PF01734">
    <property type="entry name" value="Patatin"/>
    <property type="match status" value="1"/>
</dbReference>
<accession>A0ABP7PTY6</accession>
<evidence type="ECO:0000313" key="4">
    <source>
        <dbReference type="Proteomes" id="UP001501081"/>
    </source>
</evidence>
<sequence length="822" mass="92964">MAKTLKLGFAMGGGVSLGTFSGAALSETIKQAILNAGYYEWKNGQEIFVKYDKVIIDVFAGASAGSMSLSIMLRGLCHQSEKEKEKARTTLVGDPSINFENLSIETQNDLIVAQVVQDLQEDIWINEINIDKLLGTTAEEQAELIYQGSLLRNKALEDIAKKYFQMDDAFDNRFANRRILSDEVIFGSSLTNLTGLKLDSRKGNANNDPNYAASADAFSSRNHKEFRVFHLFFDEKNKRSVNENPEEYPPKWLRYHNGATKKKYFGNLADKKTWSRIVATSVACGAFPFAFEPVALERFKFEFEQWPEALTQEVCEKATGRKEQLSYPFSYVDGGTFNNEPVREAFRMASFLDAKDDPGNFDRLIVFVDPSIASESVDFRVPVHQKYAVKKPRKLLGSLDGYDVVKRSTLDRLVPHVGTLLSVILDESRVNENDKLGYISDLFATKIKYNAILGQIIDHSTVAPEVIDKIKGELTELIRLDRLNELLPVGALTLEGELLRVINDNKIDYLEIKDFVHEFIMHGSNAIKVKFHKKLLRALFTVFIDRLLNLIGKSKESKIMAIAPVKLVEGKMQIQTLPGDYLFGFAGFTSKLPNIFEAALAKYSTQLFMKELKLISGEKPLPEAPIWNDQIEFAKEYVLKLRNIEARIESLFRNARIIDIFPLVDQFVLTNLSKAVKEALEGVDLYDDPFYSFVFRIPVHDKKMEIDGAGIYNDASGFKVNGEWFLITELYYFYHPSNARWSGVHIQNGHLIIEKDGFSVMPDSGFCSIELPDLAAIKLANMMPNPTFEYRMIEEGDKGNLLSGKDWKVLPGVVRIDETLLD</sequence>
<dbReference type="InterPro" id="IPR002641">
    <property type="entry name" value="PNPLA_dom"/>
</dbReference>
<comment type="caution">
    <text evidence="3">The sequence shown here is derived from an EMBL/GenBank/DDBJ whole genome shotgun (WGS) entry which is preliminary data.</text>
</comment>
<dbReference type="SUPFAM" id="SSF52151">
    <property type="entry name" value="FabD/lysophospholipase-like"/>
    <property type="match status" value="1"/>
</dbReference>
<reference evidence="4" key="1">
    <citation type="journal article" date="2019" name="Int. J. Syst. Evol. Microbiol.">
        <title>The Global Catalogue of Microorganisms (GCM) 10K type strain sequencing project: providing services to taxonomists for standard genome sequencing and annotation.</title>
        <authorList>
            <consortium name="The Broad Institute Genomics Platform"/>
            <consortium name="The Broad Institute Genome Sequencing Center for Infectious Disease"/>
            <person name="Wu L."/>
            <person name="Ma J."/>
        </authorList>
    </citation>
    <scope>NUCLEOTIDE SEQUENCE [LARGE SCALE GENOMIC DNA]</scope>
    <source>
        <strain evidence="4">JCM 17338</strain>
    </source>
</reference>
<evidence type="ECO:0000256" key="1">
    <source>
        <dbReference type="ARBA" id="ARBA00023098"/>
    </source>
</evidence>
<feature type="domain" description="PNPLA" evidence="2">
    <location>
        <begin position="10"/>
        <end position="345"/>
    </location>
</feature>
<dbReference type="EMBL" id="BAABAK010000011">
    <property type="protein sequence ID" value="GAA3971213.1"/>
    <property type="molecule type" value="Genomic_DNA"/>
</dbReference>
<proteinExistence type="predicted"/>
<keyword evidence="4" id="KW-1185">Reference proteome</keyword>
<evidence type="ECO:0000259" key="2">
    <source>
        <dbReference type="Pfam" id="PF01734"/>
    </source>
</evidence>
<dbReference type="RefSeq" id="WP_344767434.1">
    <property type="nucleotide sequence ID" value="NZ_BAABAK010000011.1"/>
</dbReference>